<evidence type="ECO:0000313" key="1">
    <source>
        <dbReference type="EMBL" id="JAD96416.1"/>
    </source>
</evidence>
<sequence>MMALLQELVAKCLLGSSSVPSQAYVHLGKLEQQHRPYHLL</sequence>
<protein>
    <submittedName>
        <fullName evidence="1">Uncharacterized protein</fullName>
    </submittedName>
</protein>
<dbReference type="AlphaFoldDB" id="A0A0A9E8M5"/>
<accession>A0A0A9E8M5</accession>
<reference evidence="1" key="2">
    <citation type="journal article" date="2015" name="Data Brief">
        <title>Shoot transcriptome of the giant reed, Arundo donax.</title>
        <authorList>
            <person name="Barrero R.A."/>
            <person name="Guerrero F.D."/>
            <person name="Moolhuijzen P."/>
            <person name="Goolsby J.A."/>
            <person name="Tidwell J."/>
            <person name="Bellgard S.E."/>
            <person name="Bellgard M.I."/>
        </authorList>
    </citation>
    <scope>NUCLEOTIDE SEQUENCE</scope>
    <source>
        <tissue evidence="1">Shoot tissue taken approximately 20 cm above the soil surface</tissue>
    </source>
</reference>
<reference evidence="1" key="1">
    <citation type="submission" date="2014-09" db="EMBL/GenBank/DDBJ databases">
        <authorList>
            <person name="Magalhaes I.L.F."/>
            <person name="Oliveira U."/>
            <person name="Santos F.R."/>
            <person name="Vidigal T.H.D.A."/>
            <person name="Brescovit A.D."/>
            <person name="Santos A.J."/>
        </authorList>
    </citation>
    <scope>NUCLEOTIDE SEQUENCE</scope>
    <source>
        <tissue evidence="1">Shoot tissue taken approximately 20 cm above the soil surface</tissue>
    </source>
</reference>
<organism evidence="1">
    <name type="scientific">Arundo donax</name>
    <name type="common">Giant reed</name>
    <name type="synonym">Donax arundinaceus</name>
    <dbReference type="NCBI Taxonomy" id="35708"/>
    <lineage>
        <taxon>Eukaryota</taxon>
        <taxon>Viridiplantae</taxon>
        <taxon>Streptophyta</taxon>
        <taxon>Embryophyta</taxon>
        <taxon>Tracheophyta</taxon>
        <taxon>Spermatophyta</taxon>
        <taxon>Magnoliopsida</taxon>
        <taxon>Liliopsida</taxon>
        <taxon>Poales</taxon>
        <taxon>Poaceae</taxon>
        <taxon>PACMAD clade</taxon>
        <taxon>Arundinoideae</taxon>
        <taxon>Arundineae</taxon>
        <taxon>Arundo</taxon>
    </lineage>
</organism>
<proteinExistence type="predicted"/>
<dbReference type="EMBL" id="GBRH01201479">
    <property type="protein sequence ID" value="JAD96416.1"/>
    <property type="molecule type" value="Transcribed_RNA"/>
</dbReference>
<name>A0A0A9E8M5_ARUDO</name>